<dbReference type="Proteomes" id="UP000291022">
    <property type="component" value="Unassembled WGS sequence"/>
</dbReference>
<dbReference type="SUPFAM" id="SSF56112">
    <property type="entry name" value="Protein kinase-like (PK-like)"/>
    <property type="match status" value="1"/>
</dbReference>
<dbReference type="InterPro" id="IPR050588">
    <property type="entry name" value="WNK_Ser-Thr_kinase"/>
</dbReference>
<dbReference type="InterPro" id="IPR011009">
    <property type="entry name" value="Kinase-like_dom_sf"/>
</dbReference>
<dbReference type="Pfam" id="PF07714">
    <property type="entry name" value="PK_Tyr_Ser-Thr"/>
    <property type="match status" value="1"/>
</dbReference>
<dbReference type="Ensembl" id="ENSUAMT00000036395.1">
    <property type="protein sequence ID" value="ENSUAMP00000032664.1"/>
    <property type="gene ID" value="ENSUAMG00000024923.1"/>
</dbReference>
<reference evidence="2" key="3">
    <citation type="submission" date="2025-09" db="UniProtKB">
        <authorList>
            <consortium name="Ensembl"/>
        </authorList>
    </citation>
    <scope>IDENTIFICATION</scope>
</reference>
<protein>
    <recommendedName>
        <fullName evidence="1">Serine-threonine/tyrosine-protein kinase catalytic domain-containing protein</fullName>
    </recommendedName>
</protein>
<name>A0A452SJG6_URSAM</name>
<dbReference type="Gene3D" id="3.30.200.20">
    <property type="entry name" value="Phosphorylase Kinase, domain 1"/>
    <property type="match status" value="1"/>
</dbReference>
<accession>A0A452SJG6</accession>
<reference evidence="3" key="1">
    <citation type="submission" date="2016-06" db="EMBL/GenBank/DDBJ databases">
        <title>De novo assembly and RNA-Seq shows season-dependent expression and editing in black bear kidneys.</title>
        <authorList>
            <person name="Korstanje R."/>
            <person name="Srivastava A."/>
            <person name="Sarsani V.K."/>
            <person name="Sheehan S.M."/>
            <person name="Seger R.L."/>
            <person name="Barter M.E."/>
            <person name="Lindqvist C."/>
            <person name="Brody L.C."/>
            <person name="Mullikin J.C."/>
        </authorList>
    </citation>
    <scope>NUCLEOTIDE SEQUENCE [LARGE SCALE GENOMIC DNA]</scope>
</reference>
<dbReference type="GO" id="GO:0004672">
    <property type="term" value="F:protein kinase activity"/>
    <property type="evidence" value="ECO:0007669"/>
    <property type="project" value="InterPro"/>
</dbReference>
<proteinExistence type="predicted"/>
<evidence type="ECO:0000313" key="3">
    <source>
        <dbReference type="Proteomes" id="UP000291022"/>
    </source>
</evidence>
<dbReference type="STRING" id="9643.ENSUAMP00000032664"/>
<feature type="domain" description="Serine-threonine/tyrosine-protein kinase catalytic" evidence="1">
    <location>
        <begin position="71"/>
        <end position="134"/>
    </location>
</feature>
<sequence length="176" mass="19567">MLALPSKDVGRHQAPILSPDTYQHTHIPHPHCQVNQGNMPGVQSTFLAMDTEEGVEVVWNELHFGDRKAFAAHEEKIQTMFEQLVLVDHPNIVKLHKYWLDASEARARVIFITEYVSSGSLKQFLKKTKKNHKAMNARVWGVGWGCTGDVGEGQLWGQERAGAGSGMRGRGAGWGP</sequence>
<dbReference type="AlphaFoldDB" id="A0A452SJG6"/>
<dbReference type="GeneTree" id="ENSGT00940000160430"/>
<evidence type="ECO:0000259" key="1">
    <source>
        <dbReference type="Pfam" id="PF07714"/>
    </source>
</evidence>
<organism evidence="2 3">
    <name type="scientific">Ursus americanus</name>
    <name type="common">American black bear</name>
    <name type="synonym">Euarctos americanus</name>
    <dbReference type="NCBI Taxonomy" id="9643"/>
    <lineage>
        <taxon>Eukaryota</taxon>
        <taxon>Metazoa</taxon>
        <taxon>Chordata</taxon>
        <taxon>Craniata</taxon>
        <taxon>Vertebrata</taxon>
        <taxon>Euteleostomi</taxon>
        <taxon>Mammalia</taxon>
        <taxon>Eutheria</taxon>
        <taxon>Laurasiatheria</taxon>
        <taxon>Carnivora</taxon>
        <taxon>Caniformia</taxon>
        <taxon>Ursidae</taxon>
        <taxon>Ursus</taxon>
    </lineage>
</organism>
<dbReference type="InterPro" id="IPR001245">
    <property type="entry name" value="Ser-Thr/Tyr_kinase_cat_dom"/>
</dbReference>
<dbReference type="FunFam" id="3.30.200.20:FF:001061">
    <property type="entry name" value="Nuclear receptor-binding protein 2"/>
    <property type="match status" value="1"/>
</dbReference>
<reference evidence="2" key="2">
    <citation type="submission" date="2025-08" db="UniProtKB">
        <authorList>
            <consortium name="Ensembl"/>
        </authorList>
    </citation>
    <scope>IDENTIFICATION</scope>
</reference>
<evidence type="ECO:0000313" key="2">
    <source>
        <dbReference type="Ensembl" id="ENSUAMP00000032664.1"/>
    </source>
</evidence>
<keyword evidence="3" id="KW-1185">Reference proteome</keyword>
<dbReference type="PANTHER" id="PTHR13902">
    <property type="entry name" value="SERINE/THREONINE-PROTEIN KINASE WNK WITH NO LYSINE -RELATED"/>
    <property type="match status" value="1"/>
</dbReference>